<keyword evidence="4 5" id="KW-0472">Membrane</keyword>
<keyword evidence="8" id="KW-1185">Reference proteome</keyword>
<dbReference type="InterPro" id="IPR036259">
    <property type="entry name" value="MFS_trans_sf"/>
</dbReference>
<feature type="transmembrane region" description="Helical" evidence="5">
    <location>
        <begin position="221"/>
        <end position="241"/>
    </location>
</feature>
<dbReference type="OrthoDB" id="65739at2"/>
<evidence type="ECO:0000313" key="7">
    <source>
        <dbReference type="EMBL" id="TRX74663.1"/>
    </source>
</evidence>
<feature type="transmembrane region" description="Helical" evidence="5">
    <location>
        <begin position="284"/>
        <end position="303"/>
    </location>
</feature>
<feature type="domain" description="Major facilitator superfamily (MFS) profile" evidence="6">
    <location>
        <begin position="10"/>
        <end position="395"/>
    </location>
</feature>
<feature type="transmembrane region" description="Helical" evidence="5">
    <location>
        <begin position="370"/>
        <end position="389"/>
    </location>
</feature>
<evidence type="ECO:0000256" key="4">
    <source>
        <dbReference type="ARBA" id="ARBA00023136"/>
    </source>
</evidence>
<proteinExistence type="predicted"/>
<feature type="transmembrane region" description="Helical" evidence="5">
    <location>
        <begin position="44"/>
        <end position="64"/>
    </location>
</feature>
<dbReference type="EMBL" id="VJOY01000007">
    <property type="protein sequence ID" value="TRX74663.1"/>
    <property type="molecule type" value="Genomic_DNA"/>
</dbReference>
<name>A0A553GYT8_9PSED</name>
<dbReference type="InterPro" id="IPR020846">
    <property type="entry name" value="MFS_dom"/>
</dbReference>
<dbReference type="Proteomes" id="UP000315235">
    <property type="component" value="Unassembled WGS sequence"/>
</dbReference>
<evidence type="ECO:0000256" key="5">
    <source>
        <dbReference type="SAM" id="Phobius"/>
    </source>
</evidence>
<gene>
    <name evidence="7" type="ORF">FM069_11695</name>
</gene>
<dbReference type="SUPFAM" id="SSF103473">
    <property type="entry name" value="MFS general substrate transporter"/>
    <property type="match status" value="1"/>
</dbReference>
<evidence type="ECO:0000256" key="1">
    <source>
        <dbReference type="ARBA" id="ARBA00004141"/>
    </source>
</evidence>
<accession>A0A553GYT8</accession>
<protein>
    <submittedName>
        <fullName evidence="7">MFS transporter</fullName>
    </submittedName>
</protein>
<dbReference type="PANTHER" id="PTHR23546">
    <property type="entry name" value="TRANSPORT PROTEIN"/>
    <property type="match status" value="1"/>
</dbReference>
<dbReference type="GO" id="GO:0022857">
    <property type="term" value="F:transmembrane transporter activity"/>
    <property type="evidence" value="ECO:0007669"/>
    <property type="project" value="InterPro"/>
</dbReference>
<feature type="transmembrane region" description="Helical" evidence="5">
    <location>
        <begin position="309"/>
        <end position="330"/>
    </location>
</feature>
<dbReference type="Pfam" id="PF07690">
    <property type="entry name" value="MFS_1"/>
    <property type="match status" value="1"/>
</dbReference>
<dbReference type="Gene3D" id="1.20.1250.20">
    <property type="entry name" value="MFS general substrate transporter like domains"/>
    <property type="match status" value="1"/>
</dbReference>
<feature type="transmembrane region" description="Helical" evidence="5">
    <location>
        <begin position="105"/>
        <end position="134"/>
    </location>
</feature>
<feature type="transmembrane region" description="Helical" evidence="5">
    <location>
        <begin position="76"/>
        <end position="99"/>
    </location>
</feature>
<sequence length="399" mass="40296">MSEASRIPPFLRLLQAEALLCTLAVMSFVALVGPLSRDLGLAPWQAGTAVTVGGLAWLALARAWGAASDRLGRRRVVLMGLGGFVLSYGALCLFMATALHLRLPAWLAFAGLVLLRGAAGGFYAAVPVCAAALVADHLEARQRAAAMAALGAASGVGMVAGPGLVGLLAGGGLLLPLAVTAALPAVALALLWRGLPREAARAPAHSAPPHLFDPRLRGPQAMAFVAMFSVTVAQIVVSFFALDRLGLDAAGAARAAGLALTSVGVALIAAQLLVRRLAWPPARLIRVGGLLSAAGFALSMAAHESLWLCIGYFVAAAGMGWVFPAVSALAANAVQPHEQGAAAGSVSAAHGLGMIVGPLAGTLVYPLDSAAPFGLVAVLLAMAALWVSARVPGGEHDRG</sequence>
<feature type="transmembrane region" description="Helical" evidence="5">
    <location>
        <begin position="173"/>
        <end position="192"/>
    </location>
</feature>
<feature type="transmembrane region" description="Helical" evidence="5">
    <location>
        <begin position="342"/>
        <end position="364"/>
    </location>
</feature>
<comment type="subcellular location">
    <subcellularLocation>
        <location evidence="1">Membrane</location>
        <topology evidence="1">Multi-pass membrane protein</topology>
    </subcellularLocation>
</comment>
<dbReference type="InterPro" id="IPR001958">
    <property type="entry name" value="Tet-R_TetA/multi-R_MdtG-like"/>
</dbReference>
<dbReference type="PANTHER" id="PTHR23546:SF1">
    <property type="entry name" value="MEMBRANE PROTEIN"/>
    <property type="match status" value="1"/>
</dbReference>
<dbReference type="RefSeq" id="WP_143488488.1">
    <property type="nucleotide sequence ID" value="NZ_VJOY01000007.1"/>
</dbReference>
<evidence type="ECO:0000256" key="3">
    <source>
        <dbReference type="ARBA" id="ARBA00022989"/>
    </source>
</evidence>
<reference evidence="7 8" key="1">
    <citation type="submission" date="2019-07" db="EMBL/GenBank/DDBJ databases">
        <title>Pseudomonas mangiferae sp. nov., isolated from bark of mango tree in Thailand.</title>
        <authorList>
            <person name="Srisuk N."/>
            <person name="Anurat P."/>
        </authorList>
    </citation>
    <scope>NUCLEOTIDE SEQUENCE [LARGE SCALE GENOMIC DNA]</scope>
    <source>
        <strain evidence="7 8">DMKU_BBB3-04</strain>
    </source>
</reference>
<comment type="caution">
    <text evidence="7">The sequence shown here is derived from an EMBL/GenBank/DDBJ whole genome shotgun (WGS) entry which is preliminary data.</text>
</comment>
<keyword evidence="2 5" id="KW-0812">Transmembrane</keyword>
<dbReference type="InterPro" id="IPR011701">
    <property type="entry name" value="MFS"/>
</dbReference>
<dbReference type="AlphaFoldDB" id="A0A553GYT8"/>
<dbReference type="PRINTS" id="PR01035">
    <property type="entry name" value="TCRTETA"/>
</dbReference>
<keyword evidence="3 5" id="KW-1133">Transmembrane helix</keyword>
<feature type="transmembrane region" description="Helical" evidence="5">
    <location>
        <begin position="12"/>
        <end position="32"/>
    </location>
</feature>
<evidence type="ECO:0000256" key="2">
    <source>
        <dbReference type="ARBA" id="ARBA00022692"/>
    </source>
</evidence>
<dbReference type="PROSITE" id="PS50850">
    <property type="entry name" value="MFS"/>
    <property type="match status" value="1"/>
</dbReference>
<organism evidence="7 8">
    <name type="scientific">Pseudomonas mangiferae</name>
    <dbReference type="NCBI Taxonomy" id="2593654"/>
    <lineage>
        <taxon>Bacteria</taxon>
        <taxon>Pseudomonadati</taxon>
        <taxon>Pseudomonadota</taxon>
        <taxon>Gammaproteobacteria</taxon>
        <taxon>Pseudomonadales</taxon>
        <taxon>Pseudomonadaceae</taxon>
        <taxon>Pseudomonas</taxon>
    </lineage>
</organism>
<feature type="transmembrane region" description="Helical" evidence="5">
    <location>
        <begin position="253"/>
        <end position="272"/>
    </location>
</feature>
<dbReference type="GO" id="GO:0016020">
    <property type="term" value="C:membrane"/>
    <property type="evidence" value="ECO:0007669"/>
    <property type="project" value="UniProtKB-SubCell"/>
</dbReference>
<feature type="transmembrane region" description="Helical" evidence="5">
    <location>
        <begin position="146"/>
        <end position="167"/>
    </location>
</feature>
<evidence type="ECO:0000259" key="6">
    <source>
        <dbReference type="PROSITE" id="PS50850"/>
    </source>
</evidence>
<evidence type="ECO:0000313" key="8">
    <source>
        <dbReference type="Proteomes" id="UP000315235"/>
    </source>
</evidence>